<evidence type="ECO:0000313" key="2">
    <source>
        <dbReference type="EMBL" id="OLP89489.1"/>
    </source>
</evidence>
<dbReference type="AlphaFoldDB" id="A0A1Q9D2T1"/>
<feature type="region of interest" description="Disordered" evidence="1">
    <location>
        <begin position="186"/>
        <end position="205"/>
    </location>
</feature>
<accession>A0A1Q9D2T1</accession>
<gene>
    <name evidence="2" type="ORF">AK812_SmicGene29058</name>
</gene>
<name>A0A1Q9D2T1_SYMMI</name>
<feature type="region of interest" description="Disordered" evidence="1">
    <location>
        <begin position="1"/>
        <end position="79"/>
    </location>
</feature>
<keyword evidence="3" id="KW-1185">Reference proteome</keyword>
<comment type="caution">
    <text evidence="2">The sequence shown here is derived from an EMBL/GenBank/DDBJ whole genome shotgun (WGS) entry which is preliminary data.</text>
</comment>
<evidence type="ECO:0000256" key="1">
    <source>
        <dbReference type="SAM" id="MobiDB-lite"/>
    </source>
</evidence>
<feature type="compositionally biased region" description="Polar residues" evidence="1">
    <location>
        <begin position="1"/>
        <end position="13"/>
    </location>
</feature>
<dbReference type="EMBL" id="LSRX01000757">
    <property type="protein sequence ID" value="OLP89489.1"/>
    <property type="molecule type" value="Genomic_DNA"/>
</dbReference>
<sequence length="247" mass="27027">MLTMLTPSLNANLATAARKPRHAQARQAPNKGRAMQEHQTQFRLWPQQPGATLAMGTTEGAGEAPSAEAAASPKRGRNLRSHKVAMVMDGGPHKAGMGDVGPNNIKHLLAPSFHALRDPWRSFRQDEATVAFRGLTVICKYEDNGTRESETISSQAALRRWLATLLLSTREVPTMPVRWHCASSIEQSSARRRQDASPGPAGQRDECRLVAATPSIFTIAFSEATSATSQCRVFALVLVRRFMQNSK</sequence>
<dbReference type="Proteomes" id="UP000186817">
    <property type="component" value="Unassembled WGS sequence"/>
</dbReference>
<proteinExistence type="predicted"/>
<evidence type="ECO:0000313" key="3">
    <source>
        <dbReference type="Proteomes" id="UP000186817"/>
    </source>
</evidence>
<feature type="compositionally biased region" description="Low complexity" evidence="1">
    <location>
        <begin position="56"/>
        <end position="73"/>
    </location>
</feature>
<organism evidence="2 3">
    <name type="scientific">Symbiodinium microadriaticum</name>
    <name type="common">Dinoflagellate</name>
    <name type="synonym">Zooxanthella microadriatica</name>
    <dbReference type="NCBI Taxonomy" id="2951"/>
    <lineage>
        <taxon>Eukaryota</taxon>
        <taxon>Sar</taxon>
        <taxon>Alveolata</taxon>
        <taxon>Dinophyceae</taxon>
        <taxon>Suessiales</taxon>
        <taxon>Symbiodiniaceae</taxon>
        <taxon>Symbiodinium</taxon>
    </lineage>
</organism>
<reference evidence="2 3" key="1">
    <citation type="submission" date="2016-02" db="EMBL/GenBank/DDBJ databases">
        <title>Genome analysis of coral dinoflagellate symbionts highlights evolutionary adaptations to a symbiotic lifestyle.</title>
        <authorList>
            <person name="Aranda M."/>
            <person name="Li Y."/>
            <person name="Liew Y.J."/>
            <person name="Baumgarten S."/>
            <person name="Simakov O."/>
            <person name="Wilson M."/>
            <person name="Piel J."/>
            <person name="Ashoor H."/>
            <person name="Bougouffa S."/>
            <person name="Bajic V.B."/>
            <person name="Ryu T."/>
            <person name="Ravasi T."/>
            <person name="Bayer T."/>
            <person name="Micklem G."/>
            <person name="Kim H."/>
            <person name="Bhak J."/>
            <person name="Lajeunesse T.C."/>
            <person name="Voolstra C.R."/>
        </authorList>
    </citation>
    <scope>NUCLEOTIDE SEQUENCE [LARGE SCALE GENOMIC DNA]</scope>
    <source>
        <strain evidence="2 3">CCMP2467</strain>
    </source>
</reference>
<protein>
    <submittedName>
        <fullName evidence="2">Uncharacterized protein</fullName>
    </submittedName>
</protein>